<keyword evidence="1" id="KW-0808">Transferase</keyword>
<organism evidence="3 4">
    <name type="scientific">Enterocloster aldenensis</name>
    <dbReference type="NCBI Taxonomy" id="358742"/>
    <lineage>
        <taxon>Bacteria</taxon>
        <taxon>Bacillati</taxon>
        <taxon>Bacillota</taxon>
        <taxon>Clostridia</taxon>
        <taxon>Lachnospirales</taxon>
        <taxon>Lachnospiraceae</taxon>
        <taxon>Enterocloster</taxon>
    </lineage>
</organism>
<dbReference type="Gene3D" id="3.40.50.150">
    <property type="entry name" value="Vaccinia Virus protein VP39"/>
    <property type="match status" value="1"/>
</dbReference>
<dbReference type="EMBL" id="JAKNGE010000008">
    <property type="protein sequence ID" value="MCG4745362.1"/>
    <property type="molecule type" value="Genomic_DNA"/>
</dbReference>
<dbReference type="AlphaFoldDB" id="A0AAX1SLI2"/>
<dbReference type="SUPFAM" id="SSF53335">
    <property type="entry name" value="S-adenosyl-L-methionine-dependent methyltransferases"/>
    <property type="match status" value="1"/>
</dbReference>
<keyword evidence="3" id="KW-0489">Methyltransferase</keyword>
<gene>
    <name evidence="3" type="ORF">L0N08_08080</name>
</gene>
<dbReference type="Proteomes" id="UP001299608">
    <property type="component" value="Unassembled WGS sequence"/>
</dbReference>
<dbReference type="GeneID" id="97207460"/>
<dbReference type="InterPro" id="IPR041698">
    <property type="entry name" value="Methyltransf_25"/>
</dbReference>
<dbReference type="CDD" id="cd02440">
    <property type="entry name" value="AdoMet_MTases"/>
    <property type="match status" value="1"/>
</dbReference>
<protein>
    <submittedName>
        <fullName evidence="3">Class I SAM-dependent methyltransferase</fullName>
    </submittedName>
</protein>
<dbReference type="PANTHER" id="PTHR43861">
    <property type="entry name" value="TRANS-ACONITATE 2-METHYLTRANSFERASE-RELATED"/>
    <property type="match status" value="1"/>
</dbReference>
<sequence>MKDLLKILKEKPALYEPSPRNMWDDPHISKQMLAAHLDEGFDSATRKMGFVKESVGWIACTLPPARYKRLLDLGCGPGIYAELFCRNGYEVTGVDISERSIRFARESARQKNLAIEYCRKDYTASGLGGSYDLITLIYCDFGVLARDTRVKLLARIYESLLPHGALLFDVFKPVKYKGMKEARDWEAEENGFWHEKPYLLLHSFWRYDEDNTFLNQYVVGTEDGTDYYNIWEHTFTFEELEQDLRKAGFGRIQFYGNVAGKRCEDTDDTICVLAMKGL</sequence>
<dbReference type="GO" id="GO:0032259">
    <property type="term" value="P:methylation"/>
    <property type="evidence" value="ECO:0007669"/>
    <property type="project" value="UniProtKB-KW"/>
</dbReference>
<evidence type="ECO:0000256" key="1">
    <source>
        <dbReference type="ARBA" id="ARBA00022679"/>
    </source>
</evidence>
<comment type="caution">
    <text evidence="3">The sequence shown here is derived from an EMBL/GenBank/DDBJ whole genome shotgun (WGS) entry which is preliminary data.</text>
</comment>
<dbReference type="InterPro" id="IPR029063">
    <property type="entry name" value="SAM-dependent_MTases_sf"/>
</dbReference>
<dbReference type="Gene3D" id="2.20.25.110">
    <property type="entry name" value="S-adenosyl-L-methionine-dependent methyltransferases"/>
    <property type="match status" value="1"/>
</dbReference>
<dbReference type="GO" id="GO:0008168">
    <property type="term" value="F:methyltransferase activity"/>
    <property type="evidence" value="ECO:0007669"/>
    <property type="project" value="UniProtKB-KW"/>
</dbReference>
<accession>A0AAX1SLI2</accession>
<name>A0AAX1SLI2_9FIRM</name>
<proteinExistence type="predicted"/>
<evidence type="ECO:0000313" key="4">
    <source>
        <dbReference type="Proteomes" id="UP001299608"/>
    </source>
</evidence>
<reference evidence="3" key="1">
    <citation type="submission" date="2022-01" db="EMBL/GenBank/DDBJ databases">
        <title>Collection of gut derived symbiotic bacterial strains cultured from healthy donors.</title>
        <authorList>
            <person name="Lin H."/>
            <person name="Kohout C."/>
            <person name="Waligurski E."/>
            <person name="Pamer E.G."/>
        </authorList>
    </citation>
    <scope>NUCLEOTIDE SEQUENCE</scope>
    <source>
        <strain evidence="3">DFI.6.55</strain>
    </source>
</reference>
<evidence type="ECO:0000313" key="3">
    <source>
        <dbReference type="EMBL" id="MCG4745362.1"/>
    </source>
</evidence>
<feature type="domain" description="Methyltransferase" evidence="2">
    <location>
        <begin position="71"/>
        <end position="164"/>
    </location>
</feature>
<dbReference type="Pfam" id="PF13649">
    <property type="entry name" value="Methyltransf_25"/>
    <property type="match status" value="1"/>
</dbReference>
<dbReference type="RefSeq" id="WP_117558713.1">
    <property type="nucleotide sequence ID" value="NZ_BAABZL010000001.1"/>
</dbReference>
<evidence type="ECO:0000259" key="2">
    <source>
        <dbReference type="Pfam" id="PF13649"/>
    </source>
</evidence>